<dbReference type="AlphaFoldDB" id="A0AAE1QMP9"/>
<evidence type="ECO:0000256" key="7">
    <source>
        <dbReference type="ARBA" id="ARBA00022837"/>
    </source>
</evidence>
<keyword evidence="1" id="KW-0813">Transport</keyword>
<comment type="subcellular location">
    <subcellularLocation>
        <location evidence="13">Endomembrane system</location>
        <topology evidence="13">Single-pass type I membrane protein</topology>
    </subcellularLocation>
</comment>
<evidence type="ECO:0000256" key="2">
    <source>
        <dbReference type="ARBA" id="ARBA00022553"/>
    </source>
</evidence>
<keyword evidence="6" id="KW-0732">Signal</keyword>
<dbReference type="FunFam" id="1.10.150.50:FF:000009">
    <property type="entry name" value="Stromal interaction molecule 1"/>
    <property type="match status" value="1"/>
</dbReference>
<dbReference type="GO" id="GO:0005886">
    <property type="term" value="C:plasma membrane"/>
    <property type="evidence" value="ECO:0007669"/>
    <property type="project" value="TreeGrafter"/>
</dbReference>
<keyword evidence="8" id="KW-1133">Transmembrane helix</keyword>
<dbReference type="GO" id="GO:0005783">
    <property type="term" value="C:endoplasmic reticulum"/>
    <property type="evidence" value="ECO:0007669"/>
    <property type="project" value="TreeGrafter"/>
</dbReference>
<evidence type="ECO:0000313" key="18">
    <source>
        <dbReference type="Proteomes" id="UP001292094"/>
    </source>
</evidence>
<keyword evidence="7" id="KW-0106">Calcium</keyword>
<keyword evidence="12" id="KW-0325">Glycoprotein</keyword>
<dbReference type="SUPFAM" id="SSF47769">
    <property type="entry name" value="SAM/Pointed domain"/>
    <property type="match status" value="1"/>
</dbReference>
<sequence>MVIQHLTTYELGCVVVDELCLEPEEVPNYEAIKSLHYQLDDDRSGDIDLSESVDFLKEELQYAKGYEKRQKVFHYNNDQYISVRELWYIWKKSEVHNWTVDQTVAWLAESVELQQYANNFYENAVNGSILPRMAANNEQFLTKVLGIKDPKHRSKITIKAMDVVLFGPPKETGSHVKDLVLVSLLTLALIGCFKAYQRNREYQGQLSEMLKDMEKLREAEENLQQLEQKMTTKVHNDEDAGSSQSPSTDENTSQEVQQLKLQLEEEREKNEQMKEQMKRSVEDHLELTETNYVAPPALQHWLQLTFERERIAFEKKQSAAREQFSQARELCEKLNRQRRSLMGMLASVHGKMDNVDQSISQARTIMEEVTQELREREQRWTHIEDLAGCSVTTNPGLHTLELMLRPHVNTRPHTTYGSSIGASSYHHSLGGSPVGARTPGESTADLRVMGTSGSLRKRSHQLLPRDSGSSLGSESGITHSLTFTDKTQFGGTLGESGNENIRRVCSVGSLQHHQHLDTGKDSNDSSTDETDFSIGTTDNTSFSLGGSRLTLNSEGGGSVSQVSGGNPLHSVPSSTSPKVIGGSGGGVGEVQKPSPNKRGLMLKSYSHDTDVAHVSETRLEDKEKMSASDPALDSPKLRSSALHNKKNMTAPVEEGNSSDSSAMEDQQVQQLRQQLQSAKKTKTDSLKKSKNGLLGSFKFSKSKKNKETEQTQKKS</sequence>
<keyword evidence="4" id="KW-0812">Transmembrane</keyword>
<dbReference type="PROSITE" id="PS50105">
    <property type="entry name" value="SAM_DOMAIN"/>
    <property type="match status" value="1"/>
</dbReference>
<keyword evidence="10" id="KW-0406">Ion transport</keyword>
<evidence type="ECO:0000256" key="13">
    <source>
        <dbReference type="ARBA" id="ARBA00046288"/>
    </source>
</evidence>
<keyword evidence="5" id="KW-0479">Metal-binding</keyword>
<evidence type="ECO:0000256" key="10">
    <source>
        <dbReference type="ARBA" id="ARBA00023065"/>
    </source>
</evidence>
<feature type="compositionally biased region" description="Basic and acidic residues" evidence="15">
    <location>
        <begin position="514"/>
        <end position="523"/>
    </location>
</feature>
<dbReference type="SMART" id="SM00454">
    <property type="entry name" value="SAM"/>
    <property type="match status" value="1"/>
</dbReference>
<evidence type="ECO:0000256" key="9">
    <source>
        <dbReference type="ARBA" id="ARBA00023054"/>
    </source>
</evidence>
<evidence type="ECO:0000256" key="15">
    <source>
        <dbReference type="SAM" id="MobiDB-lite"/>
    </source>
</evidence>
<keyword evidence="2" id="KW-0597">Phosphoprotein</keyword>
<evidence type="ECO:0000256" key="14">
    <source>
        <dbReference type="SAM" id="Coils"/>
    </source>
</evidence>
<feature type="compositionally biased region" description="Polar residues" evidence="15">
    <location>
        <begin position="467"/>
        <end position="477"/>
    </location>
</feature>
<evidence type="ECO:0000256" key="3">
    <source>
        <dbReference type="ARBA" id="ARBA00022568"/>
    </source>
</evidence>
<dbReference type="FunFam" id="1.10.238.180:FF:000001">
    <property type="entry name" value="Stromal interaction molecule 1"/>
    <property type="match status" value="1"/>
</dbReference>
<evidence type="ECO:0000256" key="12">
    <source>
        <dbReference type="ARBA" id="ARBA00023180"/>
    </source>
</evidence>
<feature type="compositionally biased region" description="Polar residues" evidence="15">
    <location>
        <begin position="417"/>
        <end position="426"/>
    </location>
</feature>
<dbReference type="InterPro" id="IPR057835">
    <property type="entry name" value="EF-hand_STIM1/2"/>
</dbReference>
<organism evidence="17 18">
    <name type="scientific">Petrolisthes manimaculis</name>
    <dbReference type="NCBI Taxonomy" id="1843537"/>
    <lineage>
        <taxon>Eukaryota</taxon>
        <taxon>Metazoa</taxon>
        <taxon>Ecdysozoa</taxon>
        <taxon>Arthropoda</taxon>
        <taxon>Crustacea</taxon>
        <taxon>Multicrustacea</taxon>
        <taxon>Malacostraca</taxon>
        <taxon>Eumalacostraca</taxon>
        <taxon>Eucarida</taxon>
        <taxon>Decapoda</taxon>
        <taxon>Pleocyemata</taxon>
        <taxon>Anomura</taxon>
        <taxon>Galatheoidea</taxon>
        <taxon>Porcellanidae</taxon>
        <taxon>Petrolisthes</taxon>
    </lineage>
</organism>
<evidence type="ECO:0000256" key="8">
    <source>
        <dbReference type="ARBA" id="ARBA00022989"/>
    </source>
</evidence>
<feature type="coiled-coil region" evidence="14">
    <location>
        <begin position="317"/>
        <end position="379"/>
    </location>
</feature>
<dbReference type="GO" id="GO:0005246">
    <property type="term" value="F:calcium channel regulator activity"/>
    <property type="evidence" value="ECO:0007669"/>
    <property type="project" value="InterPro"/>
</dbReference>
<feature type="domain" description="SAM" evidence="16">
    <location>
        <begin position="98"/>
        <end position="156"/>
    </location>
</feature>
<name>A0AAE1QMP9_9EUCA</name>
<feature type="compositionally biased region" description="Low complexity" evidence="15">
    <location>
        <begin position="666"/>
        <end position="676"/>
    </location>
</feature>
<dbReference type="Gene3D" id="1.10.238.180">
    <property type="match status" value="1"/>
</dbReference>
<dbReference type="PANTHER" id="PTHR15136:SF5">
    <property type="entry name" value="STROMAL INTERACTION MOLECULE HOMOLOG"/>
    <property type="match status" value="1"/>
</dbReference>
<keyword evidence="9 14" id="KW-0175">Coiled coil</keyword>
<dbReference type="InterPro" id="IPR001660">
    <property type="entry name" value="SAM"/>
</dbReference>
<protein>
    <recommendedName>
        <fullName evidence="16">SAM domain-containing protein</fullName>
    </recommendedName>
</protein>
<keyword evidence="18" id="KW-1185">Reference proteome</keyword>
<feature type="compositionally biased region" description="Polar residues" evidence="15">
    <location>
        <begin position="241"/>
        <end position="253"/>
    </location>
</feature>
<dbReference type="EMBL" id="JAWZYT010000108">
    <property type="protein sequence ID" value="KAK4327942.1"/>
    <property type="molecule type" value="Genomic_DNA"/>
</dbReference>
<evidence type="ECO:0000256" key="1">
    <source>
        <dbReference type="ARBA" id="ARBA00022448"/>
    </source>
</evidence>
<reference evidence="17" key="1">
    <citation type="submission" date="2023-11" db="EMBL/GenBank/DDBJ databases">
        <title>Genome assemblies of two species of porcelain crab, Petrolisthes cinctipes and Petrolisthes manimaculis (Anomura: Porcellanidae).</title>
        <authorList>
            <person name="Angst P."/>
        </authorList>
    </citation>
    <scope>NUCLEOTIDE SEQUENCE</scope>
    <source>
        <strain evidence="17">PB745_02</strain>
        <tissue evidence="17">Gill</tissue>
    </source>
</reference>
<evidence type="ECO:0000259" key="16">
    <source>
        <dbReference type="PROSITE" id="PS50105"/>
    </source>
</evidence>
<evidence type="ECO:0000313" key="17">
    <source>
        <dbReference type="EMBL" id="KAK4327942.1"/>
    </source>
</evidence>
<feature type="compositionally biased region" description="Basic and acidic residues" evidence="15">
    <location>
        <begin position="705"/>
        <end position="715"/>
    </location>
</feature>
<feature type="region of interest" description="Disordered" evidence="15">
    <location>
        <begin position="512"/>
        <end position="715"/>
    </location>
</feature>
<dbReference type="GO" id="GO:0051049">
    <property type="term" value="P:regulation of transport"/>
    <property type="evidence" value="ECO:0007669"/>
    <property type="project" value="UniProtKB-ARBA"/>
</dbReference>
<feature type="region of interest" description="Disordered" evidence="15">
    <location>
        <begin position="233"/>
        <end position="258"/>
    </location>
</feature>
<keyword evidence="11" id="KW-0472">Membrane</keyword>
<evidence type="ECO:0000256" key="11">
    <source>
        <dbReference type="ARBA" id="ARBA00023136"/>
    </source>
</evidence>
<gene>
    <name evidence="17" type="ORF">Pmani_001603</name>
</gene>
<feature type="region of interest" description="Disordered" evidence="15">
    <location>
        <begin position="417"/>
        <end position="477"/>
    </location>
</feature>
<dbReference type="CDD" id="cd09504">
    <property type="entry name" value="SAM_STIM-1_2-like"/>
    <property type="match status" value="1"/>
</dbReference>
<dbReference type="GO" id="GO:0005509">
    <property type="term" value="F:calcium ion binding"/>
    <property type="evidence" value="ECO:0007669"/>
    <property type="project" value="TreeGrafter"/>
</dbReference>
<proteinExistence type="predicted"/>
<feature type="compositionally biased region" description="Polar residues" evidence="15">
    <location>
        <begin position="533"/>
        <end position="552"/>
    </location>
</feature>
<dbReference type="InterPro" id="IPR032393">
    <property type="entry name" value="SOAR_STIM1/2"/>
</dbReference>
<dbReference type="Pfam" id="PF07647">
    <property type="entry name" value="SAM_2"/>
    <property type="match status" value="1"/>
</dbReference>
<dbReference type="GO" id="GO:0006874">
    <property type="term" value="P:intracellular calcium ion homeostasis"/>
    <property type="evidence" value="ECO:0007669"/>
    <property type="project" value="TreeGrafter"/>
</dbReference>
<dbReference type="SUPFAM" id="SSF47473">
    <property type="entry name" value="EF-hand"/>
    <property type="match status" value="1"/>
</dbReference>
<dbReference type="InterPro" id="IPR011992">
    <property type="entry name" value="EF-hand-dom_pair"/>
</dbReference>
<keyword evidence="3" id="KW-0109">Calcium transport</keyword>
<evidence type="ECO:0000256" key="5">
    <source>
        <dbReference type="ARBA" id="ARBA00022723"/>
    </source>
</evidence>
<dbReference type="InterPro" id="IPR013761">
    <property type="entry name" value="SAM/pointed_sf"/>
</dbReference>
<dbReference type="GO" id="GO:0002115">
    <property type="term" value="P:store-operated calcium entry"/>
    <property type="evidence" value="ECO:0007669"/>
    <property type="project" value="TreeGrafter"/>
</dbReference>
<dbReference type="Pfam" id="PF25578">
    <property type="entry name" value="EF-hand_STIM1"/>
    <property type="match status" value="1"/>
</dbReference>
<dbReference type="Gene3D" id="1.10.150.50">
    <property type="entry name" value="Transcription Factor, Ets-1"/>
    <property type="match status" value="1"/>
</dbReference>
<dbReference type="InterPro" id="IPR037608">
    <property type="entry name" value="STIM1/2"/>
</dbReference>
<dbReference type="Pfam" id="PF16533">
    <property type="entry name" value="SOAR"/>
    <property type="match status" value="1"/>
</dbReference>
<evidence type="ECO:0000256" key="4">
    <source>
        <dbReference type="ARBA" id="ARBA00022692"/>
    </source>
</evidence>
<feature type="compositionally biased region" description="Polar residues" evidence="15">
    <location>
        <begin position="655"/>
        <end position="664"/>
    </location>
</feature>
<comment type="caution">
    <text evidence="17">The sequence shown here is derived from an EMBL/GenBank/DDBJ whole genome shotgun (WGS) entry which is preliminary data.</text>
</comment>
<evidence type="ECO:0000256" key="6">
    <source>
        <dbReference type="ARBA" id="ARBA00022729"/>
    </source>
</evidence>
<dbReference type="Proteomes" id="UP001292094">
    <property type="component" value="Unassembled WGS sequence"/>
</dbReference>
<feature type="compositionally biased region" description="Basic and acidic residues" evidence="15">
    <location>
        <begin position="605"/>
        <end position="626"/>
    </location>
</feature>
<dbReference type="Gene3D" id="1.10.287.3550">
    <property type="match status" value="1"/>
</dbReference>
<accession>A0AAE1QMP9</accession>
<dbReference type="PANTHER" id="PTHR15136">
    <property type="entry name" value="STROMAL INTERACTION MOLECULE HOMOLOG"/>
    <property type="match status" value="1"/>
</dbReference>